<evidence type="ECO:0000313" key="1">
    <source>
        <dbReference type="EMBL" id="RAL22036.1"/>
    </source>
</evidence>
<reference evidence="1 2" key="2">
    <citation type="submission" date="2018-06" db="EMBL/GenBank/DDBJ databases">
        <authorList>
            <person name="Zhirakovskaya E."/>
        </authorList>
    </citation>
    <scope>NUCLEOTIDE SEQUENCE [LARGE SCALE GENOMIC DNA]</scope>
    <source>
        <strain evidence="1 2">FBKL4.011</strain>
    </source>
</reference>
<proteinExistence type="predicted"/>
<dbReference type="Proteomes" id="UP000251213">
    <property type="component" value="Unassembled WGS sequence"/>
</dbReference>
<gene>
    <name evidence="1" type="ORF">DL897_14650</name>
</gene>
<protein>
    <recommendedName>
        <fullName evidence="3">Hydrolase</fullName>
    </recommendedName>
</protein>
<keyword evidence="2" id="KW-1185">Reference proteome</keyword>
<accession>A0A364K1Y2</accession>
<organism evidence="1 2">
    <name type="scientific">Thermoflavimicrobium daqui</name>
    <dbReference type="NCBI Taxonomy" id="2137476"/>
    <lineage>
        <taxon>Bacteria</taxon>
        <taxon>Bacillati</taxon>
        <taxon>Bacillota</taxon>
        <taxon>Bacilli</taxon>
        <taxon>Bacillales</taxon>
        <taxon>Thermoactinomycetaceae</taxon>
        <taxon>Thermoflavimicrobium</taxon>
    </lineage>
</organism>
<dbReference type="OrthoDB" id="2706506at2"/>
<sequence length="107" mass="12713">MEKKTYYIAVDLGPNAGEIHEQAHDFDAVYDFEIKATPQEIKELEHLFSEIAEEDLDTFIQAHLPYKNKERQAEHNYDDRLEEVYRMIYRLGTEETKTRMKESGMII</sequence>
<reference evidence="1 2" key="1">
    <citation type="submission" date="2018-06" db="EMBL/GenBank/DDBJ databases">
        <title>Thermoflavimicrobium daqus sp. nov., a thermophilic microbe isolated from Moutai-flavour Daqu.</title>
        <authorList>
            <person name="Wang X."/>
            <person name="Zhou H."/>
        </authorList>
    </citation>
    <scope>NUCLEOTIDE SEQUENCE [LARGE SCALE GENOMIC DNA]</scope>
    <source>
        <strain evidence="1 2">FBKL4.011</strain>
    </source>
</reference>
<evidence type="ECO:0008006" key="3">
    <source>
        <dbReference type="Google" id="ProtNLM"/>
    </source>
</evidence>
<evidence type="ECO:0000313" key="2">
    <source>
        <dbReference type="Proteomes" id="UP000251213"/>
    </source>
</evidence>
<comment type="caution">
    <text evidence="1">The sequence shown here is derived from an EMBL/GenBank/DDBJ whole genome shotgun (WGS) entry which is preliminary data.</text>
</comment>
<dbReference type="AlphaFoldDB" id="A0A364K1Y2"/>
<dbReference type="EMBL" id="QJKK01000010">
    <property type="protein sequence ID" value="RAL22036.1"/>
    <property type="molecule type" value="Genomic_DNA"/>
</dbReference>
<dbReference type="RefSeq" id="WP_113659879.1">
    <property type="nucleotide sequence ID" value="NZ_KZ845672.1"/>
</dbReference>
<name>A0A364K1Y2_9BACL</name>